<name>A0A6A5BQ99_NAEFO</name>
<evidence type="ECO:0000256" key="2">
    <source>
        <dbReference type="ARBA" id="ARBA00023027"/>
    </source>
</evidence>
<dbReference type="AlphaFoldDB" id="A0A6A5BQ99"/>
<dbReference type="PANTHER" id="PTHR43574">
    <property type="entry name" value="EPIMERASE-RELATED"/>
    <property type="match status" value="1"/>
</dbReference>
<keyword evidence="2" id="KW-0520">NAD</keyword>
<evidence type="ECO:0000256" key="3">
    <source>
        <dbReference type="SAM" id="MobiDB-lite"/>
    </source>
</evidence>
<evidence type="ECO:0000313" key="6">
    <source>
        <dbReference type="Proteomes" id="UP000444721"/>
    </source>
</evidence>
<evidence type="ECO:0000313" key="5">
    <source>
        <dbReference type="EMBL" id="KAF0976070.1"/>
    </source>
</evidence>
<dbReference type="Pfam" id="PF16363">
    <property type="entry name" value="GDP_Man_Dehyd"/>
    <property type="match status" value="1"/>
</dbReference>
<dbReference type="EMBL" id="VFQX01000041">
    <property type="protein sequence ID" value="KAF0976070.1"/>
    <property type="molecule type" value="Genomic_DNA"/>
</dbReference>
<evidence type="ECO:0000256" key="1">
    <source>
        <dbReference type="ARBA" id="ARBA00007637"/>
    </source>
</evidence>
<proteinExistence type="inferred from homology"/>
<feature type="region of interest" description="Disordered" evidence="3">
    <location>
        <begin position="19"/>
        <end position="42"/>
    </location>
</feature>
<dbReference type="PRINTS" id="PR01713">
    <property type="entry name" value="NUCEPIMERASE"/>
</dbReference>
<dbReference type="SUPFAM" id="SSF51735">
    <property type="entry name" value="NAD(P)-binding Rossmann-fold domains"/>
    <property type="match status" value="1"/>
</dbReference>
<comment type="similarity">
    <text evidence="1">Belongs to the NAD(P)-dependent epimerase/dehydratase family.</text>
</comment>
<dbReference type="GeneID" id="68111964"/>
<gene>
    <name evidence="5" type="ORF">FDP41_004746</name>
</gene>
<dbReference type="RefSeq" id="XP_044560783.1">
    <property type="nucleotide sequence ID" value="XM_044708193.1"/>
</dbReference>
<evidence type="ECO:0000259" key="4">
    <source>
        <dbReference type="Pfam" id="PF16363"/>
    </source>
</evidence>
<dbReference type="VEuPathDB" id="AmoebaDB:NF0117370"/>
<accession>A0A6A5BQ99</accession>
<sequence>MSNNNNNNKNCSDIAQQQVATTRTTNSAPQNSSSSSVQQQVENPRQMLVTGSAGFIGYHLALKLATEEFNYWSQLMDDGKFNHHHPNELTHKSVIIGIDNFNDYYSTDLKYMRRKMLQDAIANFNEKLSQKSSNFGESSEDNTNFIHFELIEGDVCDTTLLQSIFARFKFTHILHMAAQAGVRYSIENPQTYIRNNILCQIELLEVAVKHQKDEPPVFIYASSSSVYGNIQEFDPSPFHEGMNVNKPSNVYSASKIAQELFAETYNYLYNVPVIGLRFFTVYGEAGRLDMALFKWVDQIVKGQPITLYTTDNNKELMRDFTYVEDIVHGIVNSMKYGERVRREEGRAVHDVFNLGNNKPERVVDLIKYIETALDKKAIITLSKKPPTDMTMTYADITHSQKLLNYEPKTKLQVGVQKFVKWYLDHYHFSKKSETDNVIFTTYFVTKGHPERDEHYHDACFEPMKEWYDSVHKHNLRAVIFYDDAKLYNKCRFDKLTSYNVKFELVQLGNRSTNDERFFVYEQYLKRAQQRSTTGLNLVPKRILMTDLFDIRFNRDPFEYMASFDTPCLPDNQKDSPSSSKFISDKLFIGSEPTTIRSSIWAQQKLAQCGITIDQTRGTFYYNASLPAPFNTLSHKETSLDSILLNPGIVGGSSETVFRLLSIYNEFLKASPVQANCNTPVFNMLMYQHEEFQNNQFRSEEGDNMMTASSSDHLRYITGQPLHTVFKAFDLSDTFYIKHK</sequence>
<organism evidence="5 6">
    <name type="scientific">Naegleria fowleri</name>
    <name type="common">Brain eating amoeba</name>
    <dbReference type="NCBI Taxonomy" id="5763"/>
    <lineage>
        <taxon>Eukaryota</taxon>
        <taxon>Discoba</taxon>
        <taxon>Heterolobosea</taxon>
        <taxon>Tetramitia</taxon>
        <taxon>Eutetramitia</taxon>
        <taxon>Vahlkampfiidae</taxon>
        <taxon>Naegleria</taxon>
    </lineage>
</organism>
<dbReference type="VEuPathDB" id="AmoebaDB:NfTy_084990"/>
<feature type="compositionally biased region" description="Polar residues" evidence="3">
    <location>
        <begin position="19"/>
        <end position="31"/>
    </location>
</feature>
<dbReference type="Gene3D" id="3.40.50.720">
    <property type="entry name" value="NAD(P)-binding Rossmann-like Domain"/>
    <property type="match status" value="1"/>
</dbReference>
<feature type="domain" description="NAD(P)-binding" evidence="4">
    <location>
        <begin position="137"/>
        <end position="417"/>
    </location>
</feature>
<protein>
    <recommendedName>
        <fullName evidence="4">NAD(P)-binding domain-containing protein</fullName>
    </recommendedName>
</protein>
<dbReference type="VEuPathDB" id="AmoebaDB:FDP41_004746"/>
<keyword evidence="6" id="KW-1185">Reference proteome</keyword>
<dbReference type="InterPro" id="IPR036291">
    <property type="entry name" value="NAD(P)-bd_dom_sf"/>
</dbReference>
<dbReference type="InterPro" id="IPR016040">
    <property type="entry name" value="NAD(P)-bd_dom"/>
</dbReference>
<reference evidence="5 6" key="1">
    <citation type="journal article" date="2019" name="Sci. Rep.">
        <title>Nanopore sequencing improves the draft genome of the human pathogenic amoeba Naegleria fowleri.</title>
        <authorList>
            <person name="Liechti N."/>
            <person name="Schurch N."/>
            <person name="Bruggmann R."/>
            <person name="Wittwer M."/>
        </authorList>
    </citation>
    <scope>NUCLEOTIDE SEQUENCE [LARGE SCALE GENOMIC DNA]</scope>
    <source>
        <strain evidence="5 6">ATCC 30894</strain>
    </source>
</reference>
<feature type="compositionally biased region" description="Low complexity" evidence="3">
    <location>
        <begin position="32"/>
        <end position="41"/>
    </location>
</feature>
<dbReference type="Proteomes" id="UP000444721">
    <property type="component" value="Unassembled WGS sequence"/>
</dbReference>
<dbReference type="OrthoDB" id="16464at2759"/>
<comment type="caution">
    <text evidence="5">The sequence shown here is derived from an EMBL/GenBank/DDBJ whole genome shotgun (WGS) entry which is preliminary data.</text>
</comment>
<dbReference type="OMA" id="DCHNDIS"/>